<sequence length="281" mass="30393">MTQQDVAVNWGGKTWSGETAWPQEPSERTYDLAVRLEHGMTHHPAHPPYSYTLVKKHGEHPYPGGISSAMELLTMGAHVGTHVDAPGHISLDGCIYGGRPVAERQTPHAGVEVGSVEELPPLVGPGHLVDGPALFGREMTPADGFGAEELQSWFDNRETPGPGSIVLFRTGWMRYWEDSDRYLGLATGLPGVKLSGARWLTERGVRAVGSDTVNFEHKPHVSVPALDVHVHLLVEQGVPIMESVNLEGLAADGVYEFFFTAAALRIKGGTGSPIRPLAFAR</sequence>
<dbReference type="Gene3D" id="3.50.30.50">
    <property type="entry name" value="Putative cyclase"/>
    <property type="match status" value="1"/>
</dbReference>
<dbReference type="Proteomes" id="UP000451860">
    <property type="component" value="Unassembled WGS sequence"/>
</dbReference>
<dbReference type="PANTHER" id="PTHR31118">
    <property type="entry name" value="CYCLASE-LIKE PROTEIN 2"/>
    <property type="match status" value="1"/>
</dbReference>
<accession>A0A7J5UUC8</accession>
<organism evidence="1 2">
    <name type="scientific">Georgenia thermotolerans</name>
    <dbReference type="NCBI Taxonomy" id="527326"/>
    <lineage>
        <taxon>Bacteria</taxon>
        <taxon>Bacillati</taxon>
        <taxon>Actinomycetota</taxon>
        <taxon>Actinomycetes</taxon>
        <taxon>Micrococcales</taxon>
        <taxon>Bogoriellaceae</taxon>
        <taxon>Georgenia</taxon>
    </lineage>
</organism>
<name>A0A7J5UUC8_9MICO</name>
<protein>
    <submittedName>
        <fullName evidence="1">Cyclase family protein</fullName>
    </submittedName>
</protein>
<gene>
    <name evidence="1" type="ORF">GB883_01345</name>
</gene>
<reference evidence="1 2" key="1">
    <citation type="submission" date="2019-10" db="EMBL/GenBank/DDBJ databases">
        <title>Georgenia wutianyii sp. nov. and Georgenia yuyongxinii sp. nov. isolated from plateau pika (Ochotona curzoniae) in the Qinghai-Tibet plateau of China.</title>
        <authorList>
            <person name="Tian Z."/>
        </authorList>
    </citation>
    <scope>NUCLEOTIDE SEQUENCE [LARGE SCALE GENOMIC DNA]</scope>
    <source>
        <strain evidence="1 2">DSM 21501</strain>
    </source>
</reference>
<dbReference type="EMBL" id="WHJE01000003">
    <property type="protein sequence ID" value="KAE8765899.1"/>
    <property type="molecule type" value="Genomic_DNA"/>
</dbReference>
<comment type="caution">
    <text evidence="1">The sequence shown here is derived from an EMBL/GenBank/DDBJ whole genome shotgun (WGS) entry which is preliminary data.</text>
</comment>
<proteinExistence type="predicted"/>
<dbReference type="RefSeq" id="WP_152202347.1">
    <property type="nucleotide sequence ID" value="NZ_VUKF01000013.1"/>
</dbReference>
<dbReference type="PANTHER" id="PTHR31118:SF12">
    <property type="entry name" value="CYCLASE-LIKE PROTEIN 2"/>
    <property type="match status" value="1"/>
</dbReference>
<keyword evidence="2" id="KW-1185">Reference proteome</keyword>
<dbReference type="AlphaFoldDB" id="A0A7J5UUC8"/>
<dbReference type="GO" id="GO:0004061">
    <property type="term" value="F:arylformamidase activity"/>
    <property type="evidence" value="ECO:0007669"/>
    <property type="project" value="InterPro"/>
</dbReference>
<dbReference type="InterPro" id="IPR037175">
    <property type="entry name" value="KFase_sf"/>
</dbReference>
<dbReference type="GO" id="GO:0019441">
    <property type="term" value="P:L-tryptophan catabolic process to kynurenine"/>
    <property type="evidence" value="ECO:0007669"/>
    <property type="project" value="InterPro"/>
</dbReference>
<dbReference type="SUPFAM" id="SSF102198">
    <property type="entry name" value="Putative cyclase"/>
    <property type="match status" value="1"/>
</dbReference>
<evidence type="ECO:0000313" key="2">
    <source>
        <dbReference type="Proteomes" id="UP000451860"/>
    </source>
</evidence>
<evidence type="ECO:0000313" key="1">
    <source>
        <dbReference type="EMBL" id="KAE8765899.1"/>
    </source>
</evidence>
<dbReference type="Pfam" id="PF04199">
    <property type="entry name" value="Cyclase"/>
    <property type="match status" value="1"/>
</dbReference>
<dbReference type="OrthoDB" id="7067800at2"/>
<dbReference type="InterPro" id="IPR007325">
    <property type="entry name" value="KFase/CYL"/>
</dbReference>